<reference evidence="7 8" key="1">
    <citation type="submission" date="2018-09" db="EMBL/GenBank/DDBJ databases">
        <title>Arachidicoccus sp. nov., a bacterium isolated from soil.</title>
        <authorList>
            <person name="Weon H.-Y."/>
            <person name="Kwon S.-W."/>
            <person name="Lee S.A."/>
        </authorList>
    </citation>
    <scope>NUCLEOTIDE SEQUENCE [LARGE SCALE GENOMIC DNA]</scope>
    <source>
        <strain evidence="7 8">KIS59-12</strain>
    </source>
</reference>
<keyword evidence="2 5" id="KW-0812">Transmembrane</keyword>
<name>A0A386HME1_9BACT</name>
<feature type="transmembrane region" description="Helical" evidence="5">
    <location>
        <begin position="86"/>
        <end position="115"/>
    </location>
</feature>
<evidence type="ECO:0000256" key="1">
    <source>
        <dbReference type="ARBA" id="ARBA00004141"/>
    </source>
</evidence>
<dbReference type="GO" id="GO:0016020">
    <property type="term" value="C:membrane"/>
    <property type="evidence" value="ECO:0007669"/>
    <property type="project" value="UniProtKB-SubCell"/>
</dbReference>
<evidence type="ECO:0000256" key="3">
    <source>
        <dbReference type="ARBA" id="ARBA00022989"/>
    </source>
</evidence>
<dbReference type="InterPro" id="IPR049453">
    <property type="entry name" value="Memb_transporter_dom"/>
</dbReference>
<evidence type="ECO:0000256" key="2">
    <source>
        <dbReference type="ARBA" id="ARBA00022692"/>
    </source>
</evidence>
<dbReference type="Proteomes" id="UP000266118">
    <property type="component" value="Chromosome"/>
</dbReference>
<sequence length="194" mass="22388">MRHVFCSSLLYFIMCLMKKLLETQFLVYLAKCIIGLMITYTIYVLYPQHQFFWSVISVLLAFSPDDKDAKKVAYDRMKANVLGSTIGMIIFVIHVPSLLFMCLGVLMTIVIATILNIQSTTRSALAAVIIVLLYEKENASYHMALERMFCVIVGCLIALLLTLLFDFIIYKDKRKRYIRKAKVIKIHYTHKPKS</sequence>
<dbReference type="KEGG" id="ark:D6B99_05235"/>
<evidence type="ECO:0000313" key="8">
    <source>
        <dbReference type="Proteomes" id="UP000266118"/>
    </source>
</evidence>
<comment type="subcellular location">
    <subcellularLocation>
        <location evidence="1">Membrane</location>
        <topology evidence="1">Multi-pass membrane protein</topology>
    </subcellularLocation>
</comment>
<keyword evidence="8" id="KW-1185">Reference proteome</keyword>
<dbReference type="Pfam" id="PF13515">
    <property type="entry name" value="FUSC_2"/>
    <property type="match status" value="1"/>
</dbReference>
<evidence type="ECO:0000256" key="5">
    <source>
        <dbReference type="SAM" id="Phobius"/>
    </source>
</evidence>
<gene>
    <name evidence="7" type="ORF">D6B99_05235</name>
</gene>
<evidence type="ECO:0000313" key="7">
    <source>
        <dbReference type="EMBL" id="AYD47067.1"/>
    </source>
</evidence>
<keyword evidence="4 5" id="KW-0472">Membrane</keyword>
<protein>
    <submittedName>
        <fullName evidence="7">FUSC family protein</fullName>
    </submittedName>
</protein>
<feature type="transmembrane region" description="Helical" evidence="5">
    <location>
        <begin position="27"/>
        <end position="46"/>
    </location>
</feature>
<organism evidence="7 8">
    <name type="scientific">Arachidicoccus soli</name>
    <dbReference type="NCBI Taxonomy" id="2341117"/>
    <lineage>
        <taxon>Bacteria</taxon>
        <taxon>Pseudomonadati</taxon>
        <taxon>Bacteroidota</taxon>
        <taxon>Chitinophagia</taxon>
        <taxon>Chitinophagales</taxon>
        <taxon>Chitinophagaceae</taxon>
        <taxon>Arachidicoccus</taxon>
    </lineage>
</organism>
<accession>A0A386HME1</accession>
<keyword evidence="3 5" id="KW-1133">Transmembrane helix</keyword>
<feature type="domain" description="Integral membrane bound transporter" evidence="6">
    <location>
        <begin position="39"/>
        <end position="160"/>
    </location>
</feature>
<feature type="transmembrane region" description="Helical" evidence="5">
    <location>
        <begin position="148"/>
        <end position="170"/>
    </location>
</feature>
<dbReference type="OrthoDB" id="670056at2"/>
<proteinExistence type="predicted"/>
<dbReference type="EMBL" id="CP032489">
    <property type="protein sequence ID" value="AYD47067.1"/>
    <property type="molecule type" value="Genomic_DNA"/>
</dbReference>
<evidence type="ECO:0000259" key="6">
    <source>
        <dbReference type="Pfam" id="PF13515"/>
    </source>
</evidence>
<dbReference type="AlphaFoldDB" id="A0A386HME1"/>
<evidence type="ECO:0000256" key="4">
    <source>
        <dbReference type="ARBA" id="ARBA00023136"/>
    </source>
</evidence>